<feature type="transmembrane region" description="Helical" evidence="1">
    <location>
        <begin position="78"/>
        <end position="95"/>
    </location>
</feature>
<protein>
    <recommendedName>
        <fullName evidence="4">Transmembrane protein</fullName>
    </recommendedName>
</protein>
<evidence type="ECO:0000313" key="3">
    <source>
        <dbReference type="Proteomes" id="UP001054837"/>
    </source>
</evidence>
<name>A0AAV4TFK8_9ARAC</name>
<accession>A0AAV4TFK8</accession>
<evidence type="ECO:0000256" key="1">
    <source>
        <dbReference type="SAM" id="Phobius"/>
    </source>
</evidence>
<keyword evidence="1" id="KW-0472">Membrane</keyword>
<proteinExistence type="predicted"/>
<evidence type="ECO:0000313" key="2">
    <source>
        <dbReference type="EMBL" id="GIY43981.1"/>
    </source>
</evidence>
<dbReference type="Proteomes" id="UP001054837">
    <property type="component" value="Unassembled WGS sequence"/>
</dbReference>
<evidence type="ECO:0008006" key="4">
    <source>
        <dbReference type="Google" id="ProtNLM"/>
    </source>
</evidence>
<keyword evidence="1" id="KW-1133">Transmembrane helix</keyword>
<reference evidence="2 3" key="1">
    <citation type="submission" date="2021-06" db="EMBL/GenBank/DDBJ databases">
        <title>Caerostris darwini draft genome.</title>
        <authorList>
            <person name="Kono N."/>
            <person name="Arakawa K."/>
        </authorList>
    </citation>
    <scope>NUCLEOTIDE SEQUENCE [LARGE SCALE GENOMIC DNA]</scope>
</reference>
<dbReference type="AlphaFoldDB" id="A0AAV4TFK8"/>
<keyword evidence="3" id="KW-1185">Reference proteome</keyword>
<sequence>MSGFPPTPSHATLGCFFHSPMAPGRASPLSSVCPPHILMHFLEARSHLTVCTAFFLPSSFAALGLLFSLLFLPPRIPLLLFLLLLRLSFSIGSLLRASGIRDKPPGLISWVTFRRRGRSTGRNAHKLLSAVRSPCVRLNL</sequence>
<gene>
    <name evidence="2" type="ORF">CDAR_423081</name>
</gene>
<comment type="caution">
    <text evidence="2">The sequence shown here is derived from an EMBL/GenBank/DDBJ whole genome shotgun (WGS) entry which is preliminary data.</text>
</comment>
<organism evidence="2 3">
    <name type="scientific">Caerostris darwini</name>
    <dbReference type="NCBI Taxonomy" id="1538125"/>
    <lineage>
        <taxon>Eukaryota</taxon>
        <taxon>Metazoa</taxon>
        <taxon>Ecdysozoa</taxon>
        <taxon>Arthropoda</taxon>
        <taxon>Chelicerata</taxon>
        <taxon>Arachnida</taxon>
        <taxon>Araneae</taxon>
        <taxon>Araneomorphae</taxon>
        <taxon>Entelegynae</taxon>
        <taxon>Araneoidea</taxon>
        <taxon>Araneidae</taxon>
        <taxon>Caerostris</taxon>
    </lineage>
</organism>
<feature type="transmembrane region" description="Helical" evidence="1">
    <location>
        <begin position="48"/>
        <end position="72"/>
    </location>
</feature>
<dbReference type="EMBL" id="BPLQ01009436">
    <property type="protein sequence ID" value="GIY43981.1"/>
    <property type="molecule type" value="Genomic_DNA"/>
</dbReference>
<keyword evidence="1" id="KW-0812">Transmembrane</keyword>